<feature type="transmembrane region" description="Helical" evidence="5">
    <location>
        <begin position="436"/>
        <end position="459"/>
    </location>
</feature>
<comment type="subcellular location">
    <subcellularLocation>
        <location evidence="1">Membrane</location>
        <topology evidence="1">Multi-pass membrane protein</topology>
    </subcellularLocation>
</comment>
<evidence type="ECO:0000313" key="7">
    <source>
        <dbReference type="Proteomes" id="UP001172673"/>
    </source>
</evidence>
<comment type="caution">
    <text evidence="6">The sequence shown here is derived from an EMBL/GenBank/DDBJ whole genome shotgun (WGS) entry which is preliminary data.</text>
</comment>
<keyword evidence="7" id="KW-1185">Reference proteome</keyword>
<dbReference type="EMBL" id="JAPDRK010000006">
    <property type="protein sequence ID" value="KAJ9611705.1"/>
    <property type="molecule type" value="Genomic_DNA"/>
</dbReference>
<accession>A0AA39CKK9</accession>
<protein>
    <submittedName>
        <fullName evidence="6">Uncharacterized protein</fullName>
    </submittedName>
</protein>
<dbReference type="SUPFAM" id="SSF144083">
    <property type="entry name" value="Magnesium transport protein CorA, transmembrane region"/>
    <property type="match status" value="1"/>
</dbReference>
<feature type="transmembrane region" description="Helical" evidence="5">
    <location>
        <begin position="176"/>
        <end position="194"/>
    </location>
</feature>
<reference evidence="6" key="1">
    <citation type="submission" date="2022-10" db="EMBL/GenBank/DDBJ databases">
        <title>Culturing micro-colonial fungi from biological soil crusts in the Mojave desert and describing Neophaeococcomyces mojavensis, and introducing the new genera and species Taxawa tesnikishii.</title>
        <authorList>
            <person name="Kurbessoian T."/>
            <person name="Stajich J.E."/>
        </authorList>
    </citation>
    <scope>NUCLEOTIDE SEQUENCE</scope>
    <source>
        <strain evidence="6">TK_41</strain>
    </source>
</reference>
<dbReference type="GO" id="GO:0046873">
    <property type="term" value="F:metal ion transmembrane transporter activity"/>
    <property type="evidence" value="ECO:0007669"/>
    <property type="project" value="InterPro"/>
</dbReference>
<keyword evidence="3 5" id="KW-1133">Transmembrane helix</keyword>
<organism evidence="6 7">
    <name type="scientific">Cladophialophora chaetospira</name>
    <dbReference type="NCBI Taxonomy" id="386627"/>
    <lineage>
        <taxon>Eukaryota</taxon>
        <taxon>Fungi</taxon>
        <taxon>Dikarya</taxon>
        <taxon>Ascomycota</taxon>
        <taxon>Pezizomycotina</taxon>
        <taxon>Eurotiomycetes</taxon>
        <taxon>Chaetothyriomycetidae</taxon>
        <taxon>Chaetothyriales</taxon>
        <taxon>Herpotrichiellaceae</taxon>
        <taxon>Cladophialophora</taxon>
    </lineage>
</organism>
<dbReference type="Pfam" id="PF01544">
    <property type="entry name" value="CorA"/>
    <property type="match status" value="1"/>
</dbReference>
<gene>
    <name evidence="6" type="ORF">H2200_004889</name>
</gene>
<feature type="transmembrane region" description="Helical" evidence="5">
    <location>
        <begin position="142"/>
        <end position="164"/>
    </location>
</feature>
<feature type="transmembrane region" description="Helical" evidence="5">
    <location>
        <begin position="344"/>
        <end position="363"/>
    </location>
</feature>
<feature type="transmembrane region" description="Helical" evidence="5">
    <location>
        <begin position="369"/>
        <end position="386"/>
    </location>
</feature>
<evidence type="ECO:0000256" key="5">
    <source>
        <dbReference type="SAM" id="Phobius"/>
    </source>
</evidence>
<evidence type="ECO:0000256" key="4">
    <source>
        <dbReference type="ARBA" id="ARBA00023136"/>
    </source>
</evidence>
<dbReference type="AlphaFoldDB" id="A0AA39CKK9"/>
<name>A0AA39CKK9_9EURO</name>
<dbReference type="InterPro" id="IPR002523">
    <property type="entry name" value="MgTranspt_CorA/ZnTranspt_ZntB"/>
</dbReference>
<proteinExistence type="predicted"/>
<feature type="transmembrane region" description="Helical" evidence="5">
    <location>
        <begin position="269"/>
        <end position="295"/>
    </location>
</feature>
<dbReference type="GO" id="GO:0016020">
    <property type="term" value="C:membrane"/>
    <property type="evidence" value="ECO:0007669"/>
    <property type="project" value="UniProtKB-SubCell"/>
</dbReference>
<dbReference type="InterPro" id="IPR045863">
    <property type="entry name" value="CorA_TM1_TM2"/>
</dbReference>
<dbReference type="Proteomes" id="UP001172673">
    <property type="component" value="Unassembled WGS sequence"/>
</dbReference>
<dbReference type="Gene3D" id="1.20.58.340">
    <property type="entry name" value="Magnesium transport protein CorA, transmembrane region"/>
    <property type="match status" value="1"/>
</dbReference>
<evidence type="ECO:0000256" key="1">
    <source>
        <dbReference type="ARBA" id="ARBA00004141"/>
    </source>
</evidence>
<evidence type="ECO:0000256" key="2">
    <source>
        <dbReference type="ARBA" id="ARBA00022692"/>
    </source>
</evidence>
<evidence type="ECO:0000313" key="6">
    <source>
        <dbReference type="EMBL" id="KAJ9611705.1"/>
    </source>
</evidence>
<sequence length="486" mass="54455">MESLEKDLGSLGRILSDTRDMIKTQLELEQVSFTWVLTLLAAIYLPFTFTAGLFGMNVKDPLWPKSQSHVPHKSTTSPKKFDIRPEMTSIAIQAPNFITTVIHAITTSTAPTQATASSNLTASLEEALSSQPGSYLFDFKQFWYIAVSVTAATIFLPLVVGPAFRSTVRLSYNHREIWKALVFVIFFSGTITLSILEGYWASYILGSLQALCASYMLINKSWKPTESPHIYQWIVYTAIVVGFMLYDIFGYIYGEHTSLLGQTPSEYDFFWWSASASPSTVGLLGPIWLFGLWIWGDRPILSETRINQFITQDPEHHASLRRFLEAFLRAVNYLKQDDGPRRNIRSGLSIFALGTACGINAALCVRLPFTMYLGLTFTFFGLHGLYQLRMVLARRRRLSARSTKDETNCLFFLLVVGTADAVELTSDFGHLVGASALLPLLALMVIQSERLVASAYGALRRRFHRRRRAAIASDPGRQVSPAPLQV</sequence>
<evidence type="ECO:0000256" key="3">
    <source>
        <dbReference type="ARBA" id="ARBA00022989"/>
    </source>
</evidence>
<feature type="transmembrane region" description="Helical" evidence="5">
    <location>
        <begin position="33"/>
        <end position="56"/>
    </location>
</feature>
<feature type="transmembrane region" description="Helical" evidence="5">
    <location>
        <begin position="200"/>
        <end position="218"/>
    </location>
</feature>
<feature type="transmembrane region" description="Helical" evidence="5">
    <location>
        <begin position="230"/>
        <end position="249"/>
    </location>
</feature>
<feature type="transmembrane region" description="Helical" evidence="5">
    <location>
        <begin position="407"/>
        <end position="424"/>
    </location>
</feature>
<keyword evidence="4 5" id="KW-0472">Membrane</keyword>
<keyword evidence="2 5" id="KW-0812">Transmembrane</keyword>